<dbReference type="FunFam" id="1.25.40.10:FF:000611">
    <property type="entry name" value="TPR repeat protein"/>
    <property type="match status" value="1"/>
</dbReference>
<feature type="domain" description="Cns1/TTC4 wheel" evidence="5">
    <location>
        <begin position="284"/>
        <end position="393"/>
    </location>
</feature>
<keyword evidence="1" id="KW-0677">Repeat</keyword>
<protein>
    <submittedName>
        <fullName evidence="6">HSP70/90 co-chaperone</fullName>
    </submittedName>
</protein>
<dbReference type="GO" id="GO:0051879">
    <property type="term" value="F:Hsp90 protein binding"/>
    <property type="evidence" value="ECO:0007669"/>
    <property type="project" value="InterPro"/>
</dbReference>
<feature type="region of interest" description="Disordered" evidence="4">
    <location>
        <begin position="600"/>
        <end position="639"/>
    </location>
</feature>
<dbReference type="GO" id="GO:0030544">
    <property type="term" value="F:Hsp70 protein binding"/>
    <property type="evidence" value="ECO:0007669"/>
    <property type="project" value="TreeGrafter"/>
</dbReference>
<dbReference type="Pfam" id="PF18972">
    <property type="entry name" value="Wheel"/>
    <property type="match status" value="1"/>
</dbReference>
<feature type="region of interest" description="Disordered" evidence="4">
    <location>
        <begin position="228"/>
        <end position="247"/>
    </location>
</feature>
<evidence type="ECO:0000259" key="5">
    <source>
        <dbReference type="Pfam" id="PF18972"/>
    </source>
</evidence>
<feature type="compositionally biased region" description="Polar residues" evidence="4">
    <location>
        <begin position="508"/>
        <end position="525"/>
    </location>
</feature>
<sequence length="724" mass="80423">MVRLEELPDAFEDGARLNTQSLPGAQAEEASMDDLYDRAAARGGFSDKTFEEALSDLSKTPLFMTDLNDAGNEENVVLEALKALQYEGTKAEAAQNFKEQGNECVQEKKWSDAKEFYTKGIAVLQHKEEGKWDQPSDPAQEEKQRKLLTEQLYINRARCNLELKNYRSTTLDCSAALKVNPENAKAHYRSASALFALDKVYEALDVCYRGLKLDDSNQSMESLLEKIQKRSRVKEEQDRRRRAEHDRKRKERIVLITALNARNIRVRGKPPPDMVDAEIRLVPDPLSPKSTLEFPTMFLYPMDNQSDFVKAFAEKDAIYQHLSIMLPAPWDMRRDYKPNLVDCYMDTASGGMIKVGKKVSLLEILSSDKVEVVGGLVRIHVVPQALAPKWIEEVKSKKAPVVEAGSPVMMNIQNPSFHPYGYGDAMAQQFPSDFPQSQFQQPAPFPNTPQRSAHFPQQQIPPHLYQQFQQQQQQQQQQPSGFIRPGSRENLALSQGQSQRYSPHHQNNRPQSAISQGNAPNTPIPQRQAPAPMQHNIMQQSPAGAQAAQANHPAQTARNAMQQQPAPTSPQAAAREEERVTTLLEINSHLLQEVMNLQAQGKAGPTSQQSPTSPGASADNANMGSNSPNDPSKSHPPSQEYADCMRRLQANLAFLAAIADASRKATGNRPMGPAIMVPPPHLTTVHPLYQKLGALFPEASQTTLNKAMAVANAQRAAAHVQAQG</sequence>
<feature type="compositionally biased region" description="Low complexity" evidence="4">
    <location>
        <begin position="539"/>
        <end position="573"/>
    </location>
</feature>
<keyword evidence="2" id="KW-0802">TPR repeat</keyword>
<dbReference type="AlphaFoldDB" id="A0AAN8EWF9"/>
<evidence type="ECO:0000256" key="2">
    <source>
        <dbReference type="ARBA" id="ARBA00022803"/>
    </source>
</evidence>
<evidence type="ECO:0000313" key="7">
    <source>
        <dbReference type="Proteomes" id="UP001316803"/>
    </source>
</evidence>
<gene>
    <name evidence="6" type="primary">CNS1</name>
    <name evidence="6" type="ORF">OHC33_003866</name>
</gene>
<dbReference type="InterPro" id="IPR011990">
    <property type="entry name" value="TPR-like_helical_dom_sf"/>
</dbReference>
<feature type="compositionally biased region" description="Polar residues" evidence="4">
    <location>
        <begin position="600"/>
        <end position="637"/>
    </location>
</feature>
<proteinExistence type="inferred from homology"/>
<dbReference type="SMART" id="SM00028">
    <property type="entry name" value="TPR"/>
    <property type="match status" value="3"/>
</dbReference>
<dbReference type="GO" id="GO:0005634">
    <property type="term" value="C:nucleus"/>
    <property type="evidence" value="ECO:0007669"/>
    <property type="project" value="TreeGrafter"/>
</dbReference>
<feature type="compositionally biased region" description="Low complexity" evidence="4">
    <location>
        <begin position="427"/>
        <end position="442"/>
    </location>
</feature>
<dbReference type="Gene3D" id="1.25.40.10">
    <property type="entry name" value="Tetratricopeptide repeat domain"/>
    <property type="match status" value="1"/>
</dbReference>
<evidence type="ECO:0000313" key="6">
    <source>
        <dbReference type="EMBL" id="KAK5955186.1"/>
    </source>
</evidence>
<dbReference type="CDD" id="cd21381">
    <property type="entry name" value="CTWD_TTC4"/>
    <property type="match status" value="1"/>
</dbReference>
<dbReference type="GO" id="GO:0005829">
    <property type="term" value="C:cytosol"/>
    <property type="evidence" value="ECO:0007669"/>
    <property type="project" value="TreeGrafter"/>
</dbReference>
<comment type="similarity">
    <text evidence="3">Belongs to the TTC4 family.</text>
</comment>
<feature type="compositionally biased region" description="Basic and acidic residues" evidence="4">
    <location>
        <begin position="228"/>
        <end position="246"/>
    </location>
</feature>
<dbReference type="InterPro" id="IPR044059">
    <property type="entry name" value="Csn1/TTC4_wheel"/>
</dbReference>
<dbReference type="GO" id="GO:0006457">
    <property type="term" value="P:protein folding"/>
    <property type="evidence" value="ECO:0007669"/>
    <property type="project" value="TreeGrafter"/>
</dbReference>
<feature type="compositionally biased region" description="Low complexity" evidence="4">
    <location>
        <begin position="456"/>
        <end position="479"/>
    </location>
</feature>
<dbReference type="PANTHER" id="PTHR46035">
    <property type="entry name" value="TETRATRICOPEPTIDE REPEAT PROTEIN 4"/>
    <property type="match status" value="1"/>
</dbReference>
<dbReference type="Proteomes" id="UP001316803">
    <property type="component" value="Unassembled WGS sequence"/>
</dbReference>
<dbReference type="InterPro" id="IPR019734">
    <property type="entry name" value="TPR_rpt"/>
</dbReference>
<evidence type="ECO:0000256" key="4">
    <source>
        <dbReference type="SAM" id="MobiDB-lite"/>
    </source>
</evidence>
<comment type="caution">
    <text evidence="6">The sequence shown here is derived from an EMBL/GenBank/DDBJ whole genome shotgun (WGS) entry which is preliminary data.</text>
</comment>
<dbReference type="PANTHER" id="PTHR46035:SF1">
    <property type="entry name" value="TETRATRICOPEPTIDE REPEAT PROTEIN 4"/>
    <property type="match status" value="1"/>
</dbReference>
<dbReference type="SUPFAM" id="SSF48452">
    <property type="entry name" value="TPR-like"/>
    <property type="match status" value="1"/>
</dbReference>
<accession>A0AAN8EWF9</accession>
<keyword evidence="7" id="KW-1185">Reference proteome</keyword>
<evidence type="ECO:0000256" key="3">
    <source>
        <dbReference type="ARBA" id="ARBA00023602"/>
    </source>
</evidence>
<name>A0AAN8EWF9_9EURO</name>
<organism evidence="6 7">
    <name type="scientific">Knufia fluminis</name>
    <dbReference type="NCBI Taxonomy" id="191047"/>
    <lineage>
        <taxon>Eukaryota</taxon>
        <taxon>Fungi</taxon>
        <taxon>Dikarya</taxon>
        <taxon>Ascomycota</taxon>
        <taxon>Pezizomycotina</taxon>
        <taxon>Eurotiomycetes</taxon>
        <taxon>Chaetothyriomycetidae</taxon>
        <taxon>Chaetothyriales</taxon>
        <taxon>Trichomeriaceae</taxon>
        <taxon>Knufia</taxon>
    </lineage>
</organism>
<reference evidence="6 7" key="1">
    <citation type="submission" date="2022-12" db="EMBL/GenBank/DDBJ databases">
        <title>Genomic features and morphological characterization of a novel Knufia sp. strain isolated from spacecraft assembly facility.</title>
        <authorList>
            <person name="Teixeira M."/>
            <person name="Chander A.M."/>
            <person name="Stajich J.E."/>
            <person name="Venkateswaran K."/>
        </authorList>
    </citation>
    <scope>NUCLEOTIDE SEQUENCE [LARGE SCALE GENOMIC DNA]</scope>
    <source>
        <strain evidence="6 7">FJI-L2-BK-P2</strain>
    </source>
</reference>
<feature type="compositionally biased region" description="Polar residues" evidence="4">
    <location>
        <begin position="492"/>
        <end position="501"/>
    </location>
</feature>
<dbReference type="EMBL" id="JAKLMC020000007">
    <property type="protein sequence ID" value="KAK5955186.1"/>
    <property type="molecule type" value="Genomic_DNA"/>
</dbReference>
<feature type="region of interest" description="Disordered" evidence="4">
    <location>
        <begin position="422"/>
        <end position="577"/>
    </location>
</feature>
<evidence type="ECO:0000256" key="1">
    <source>
        <dbReference type="ARBA" id="ARBA00022737"/>
    </source>
</evidence>